<evidence type="ECO:0000259" key="8">
    <source>
        <dbReference type="PROSITE" id="PS50846"/>
    </source>
</evidence>
<gene>
    <name evidence="9" type="ORF">LAFE_0G02630G</name>
</gene>
<dbReference type="SUPFAM" id="SSF55008">
    <property type="entry name" value="HMA, heavy metal-associated domain"/>
    <property type="match status" value="1"/>
</dbReference>
<evidence type="ECO:0000256" key="7">
    <source>
        <dbReference type="ARBA" id="ARBA00038171"/>
    </source>
</evidence>
<keyword evidence="3" id="KW-0187">Copper transport</keyword>
<evidence type="ECO:0000313" key="10">
    <source>
        <dbReference type="Proteomes" id="UP000190831"/>
    </source>
</evidence>
<dbReference type="PANTHER" id="PTHR46365">
    <property type="entry name" value="COPPER TRANSPORT PROTEIN ATOX1"/>
    <property type="match status" value="1"/>
</dbReference>
<keyword evidence="5" id="KW-0406">Ion transport</keyword>
<dbReference type="Gene3D" id="3.30.70.100">
    <property type="match status" value="1"/>
</dbReference>
<keyword evidence="6" id="KW-0143">Chaperone</keyword>
<dbReference type="InterPro" id="IPR017969">
    <property type="entry name" value="Heavy-metal-associated_CS"/>
</dbReference>
<accession>A0A1G4MGT7</accession>
<dbReference type="GO" id="GO:0016531">
    <property type="term" value="F:copper chaperone activity"/>
    <property type="evidence" value="ECO:0007669"/>
    <property type="project" value="TreeGrafter"/>
</dbReference>
<dbReference type="GO" id="GO:0046872">
    <property type="term" value="F:metal ion binding"/>
    <property type="evidence" value="ECO:0007669"/>
    <property type="project" value="UniProtKB-KW"/>
</dbReference>
<feature type="domain" description="HMA" evidence="8">
    <location>
        <begin position="4"/>
        <end position="68"/>
    </location>
</feature>
<sequence length="73" mass="8093">MSSENHHHFNVVMSCEGCSNAIKRALARLGSDVSKVEVSLEKQTVDVYSKLPFETILEKIKKTGKEVKSGETL</sequence>
<dbReference type="OMA" id="QMGCSGC"/>
<comment type="similarity">
    <text evidence="7">Belongs to the ATX1 family.</text>
</comment>
<dbReference type="GO" id="GO:0005829">
    <property type="term" value="C:cytosol"/>
    <property type="evidence" value="ECO:0007669"/>
    <property type="project" value="TreeGrafter"/>
</dbReference>
<evidence type="ECO:0000256" key="2">
    <source>
        <dbReference type="ARBA" id="ARBA00022723"/>
    </source>
</evidence>
<evidence type="ECO:0000313" key="9">
    <source>
        <dbReference type="EMBL" id="SCW03086.1"/>
    </source>
</evidence>
<dbReference type="CDD" id="cd00371">
    <property type="entry name" value="HMA"/>
    <property type="match status" value="1"/>
</dbReference>
<evidence type="ECO:0000256" key="1">
    <source>
        <dbReference type="ARBA" id="ARBA00022448"/>
    </source>
</evidence>
<dbReference type="Pfam" id="PF00403">
    <property type="entry name" value="HMA"/>
    <property type="match status" value="1"/>
</dbReference>
<dbReference type="OrthoDB" id="689350at2759"/>
<dbReference type="InterPro" id="IPR006121">
    <property type="entry name" value="HMA_dom"/>
</dbReference>
<dbReference type="InterPro" id="IPR051881">
    <property type="entry name" value="Copper_transport_ATOX1-like"/>
</dbReference>
<dbReference type="EMBL" id="LT598486">
    <property type="protein sequence ID" value="SCW03086.1"/>
    <property type="molecule type" value="Genomic_DNA"/>
</dbReference>
<organism evidence="9 10">
    <name type="scientific">Lachancea fermentati</name>
    <name type="common">Zygosaccharomyces fermentati</name>
    <dbReference type="NCBI Taxonomy" id="4955"/>
    <lineage>
        <taxon>Eukaryota</taxon>
        <taxon>Fungi</taxon>
        <taxon>Dikarya</taxon>
        <taxon>Ascomycota</taxon>
        <taxon>Saccharomycotina</taxon>
        <taxon>Saccharomycetes</taxon>
        <taxon>Saccharomycetales</taxon>
        <taxon>Saccharomycetaceae</taxon>
        <taxon>Lachancea</taxon>
    </lineage>
</organism>
<dbReference type="GO" id="GO:0006825">
    <property type="term" value="P:copper ion transport"/>
    <property type="evidence" value="ECO:0007669"/>
    <property type="project" value="UniProtKB-KW"/>
</dbReference>
<evidence type="ECO:0000256" key="6">
    <source>
        <dbReference type="ARBA" id="ARBA00023186"/>
    </source>
</evidence>
<evidence type="ECO:0000256" key="3">
    <source>
        <dbReference type="ARBA" id="ARBA00022796"/>
    </source>
</evidence>
<dbReference type="FunFam" id="3.30.70.100:FF:000008">
    <property type="entry name" value="Copper transport protein ATOX1"/>
    <property type="match status" value="1"/>
</dbReference>
<dbReference type="InterPro" id="IPR036163">
    <property type="entry name" value="HMA_dom_sf"/>
</dbReference>
<keyword evidence="4" id="KW-0186">Copper</keyword>
<keyword evidence="2" id="KW-0479">Metal-binding</keyword>
<name>A0A1G4MGT7_LACFM</name>
<protein>
    <submittedName>
        <fullName evidence="9">LAFE_0G02630g1_1</fullName>
    </submittedName>
</protein>
<dbReference type="Proteomes" id="UP000190831">
    <property type="component" value="Chromosome G"/>
</dbReference>
<keyword evidence="1" id="KW-0813">Transport</keyword>
<dbReference type="AlphaFoldDB" id="A0A1G4MGT7"/>
<dbReference type="PROSITE" id="PS50846">
    <property type="entry name" value="HMA_2"/>
    <property type="match status" value="1"/>
</dbReference>
<evidence type="ECO:0000256" key="5">
    <source>
        <dbReference type="ARBA" id="ARBA00023065"/>
    </source>
</evidence>
<proteinExistence type="inferred from homology"/>
<dbReference type="STRING" id="4955.A0A1G4MGT7"/>
<keyword evidence="10" id="KW-1185">Reference proteome</keyword>
<evidence type="ECO:0000256" key="4">
    <source>
        <dbReference type="ARBA" id="ARBA00023008"/>
    </source>
</evidence>
<reference evidence="9 10" key="1">
    <citation type="submission" date="2016-03" db="EMBL/GenBank/DDBJ databases">
        <authorList>
            <person name="Devillers H."/>
        </authorList>
    </citation>
    <scope>NUCLEOTIDE SEQUENCE [LARGE SCALE GENOMIC DNA]</scope>
    <source>
        <strain evidence="9">CBS 6772</strain>
    </source>
</reference>
<dbReference type="PROSITE" id="PS01047">
    <property type="entry name" value="HMA_1"/>
    <property type="match status" value="1"/>
</dbReference>
<dbReference type="PANTHER" id="PTHR46365:SF1">
    <property type="entry name" value="COPPER TRANSPORT PROTEIN ATOX1"/>
    <property type="match status" value="1"/>
</dbReference>